<keyword evidence="2" id="KW-1185">Reference proteome</keyword>
<organism evidence="1 2">
    <name type="scientific">Botryobasidium botryosum (strain FD-172 SS1)</name>
    <dbReference type="NCBI Taxonomy" id="930990"/>
    <lineage>
        <taxon>Eukaryota</taxon>
        <taxon>Fungi</taxon>
        <taxon>Dikarya</taxon>
        <taxon>Basidiomycota</taxon>
        <taxon>Agaricomycotina</taxon>
        <taxon>Agaricomycetes</taxon>
        <taxon>Cantharellales</taxon>
        <taxon>Botryobasidiaceae</taxon>
        <taxon>Botryobasidium</taxon>
    </lineage>
</organism>
<dbReference type="HOGENOM" id="CLU_2196512_0_0_1"/>
<dbReference type="Proteomes" id="UP000027195">
    <property type="component" value="Unassembled WGS sequence"/>
</dbReference>
<reference evidence="2" key="1">
    <citation type="journal article" date="2014" name="Proc. Natl. Acad. Sci. U.S.A.">
        <title>Extensive sampling of basidiomycete genomes demonstrates inadequacy of the white-rot/brown-rot paradigm for wood decay fungi.</title>
        <authorList>
            <person name="Riley R."/>
            <person name="Salamov A.A."/>
            <person name="Brown D.W."/>
            <person name="Nagy L.G."/>
            <person name="Floudas D."/>
            <person name="Held B.W."/>
            <person name="Levasseur A."/>
            <person name="Lombard V."/>
            <person name="Morin E."/>
            <person name="Otillar R."/>
            <person name="Lindquist E.A."/>
            <person name="Sun H."/>
            <person name="LaButti K.M."/>
            <person name="Schmutz J."/>
            <person name="Jabbour D."/>
            <person name="Luo H."/>
            <person name="Baker S.E."/>
            <person name="Pisabarro A.G."/>
            <person name="Walton J.D."/>
            <person name="Blanchette R.A."/>
            <person name="Henrissat B."/>
            <person name="Martin F."/>
            <person name="Cullen D."/>
            <person name="Hibbett D.S."/>
            <person name="Grigoriev I.V."/>
        </authorList>
    </citation>
    <scope>NUCLEOTIDE SEQUENCE [LARGE SCALE GENOMIC DNA]</scope>
    <source>
        <strain evidence="2">FD-172 SS1</strain>
    </source>
</reference>
<dbReference type="EMBL" id="KL198042">
    <property type="protein sequence ID" value="KDQ13639.1"/>
    <property type="molecule type" value="Genomic_DNA"/>
</dbReference>
<proteinExistence type="predicted"/>
<dbReference type="InParanoid" id="A0A067MDJ6"/>
<evidence type="ECO:0000313" key="1">
    <source>
        <dbReference type="EMBL" id="KDQ13639.1"/>
    </source>
</evidence>
<gene>
    <name evidence="1" type="ORF">BOTBODRAFT_33347</name>
</gene>
<protein>
    <submittedName>
        <fullName evidence="1">Uncharacterized protein</fullName>
    </submittedName>
</protein>
<name>A0A067MDJ6_BOTB1</name>
<accession>A0A067MDJ6</accession>
<sequence length="108" mass="11851">MVSSCTSTRLLPSPTLDHRPTAQCPSLGHYHHGLLCGVLLVYGLILRPGSPPADRCQGLAYNPAARIREPGYANDPQGVILKFIICTDRTLDEREICSSVLFHPLLEQ</sequence>
<dbReference type="AlphaFoldDB" id="A0A067MDJ6"/>
<evidence type="ECO:0000313" key="2">
    <source>
        <dbReference type="Proteomes" id="UP000027195"/>
    </source>
</evidence>